<dbReference type="Pfam" id="PF06985">
    <property type="entry name" value="HET"/>
    <property type="match status" value="1"/>
</dbReference>
<dbReference type="GeneID" id="3871956"/>
<evidence type="ECO:0000259" key="1">
    <source>
        <dbReference type="Pfam" id="PF06985"/>
    </source>
</evidence>
<proteinExistence type="predicted"/>
<dbReference type="Proteomes" id="UP000001805">
    <property type="component" value="Chromosome 6, Linkage Group II"/>
</dbReference>
<dbReference type="OMA" id="WIIQELY"/>
<evidence type="ECO:0000313" key="3">
    <source>
        <dbReference type="Proteomes" id="UP000001805"/>
    </source>
</evidence>
<evidence type="ECO:0000313" key="2">
    <source>
        <dbReference type="EMBL" id="EAA26573.1"/>
    </source>
</evidence>
<dbReference type="InParanoid" id="Q1K4N2"/>
<dbReference type="PANTHER" id="PTHR24148:SF77">
    <property type="entry name" value="HETEROKARYON INCOMPATIBILITY DOMAIN-CONTAINING PROTEIN"/>
    <property type="match status" value="1"/>
</dbReference>
<dbReference type="SMR" id="Q1K4N2"/>
<protein>
    <recommendedName>
        <fullName evidence="1">Heterokaryon incompatibility domain-containing protein</fullName>
    </recommendedName>
</protein>
<dbReference type="RefSeq" id="XP_955809.1">
    <property type="nucleotide sequence ID" value="XM_950716.2"/>
</dbReference>
<dbReference type="InterPro" id="IPR052895">
    <property type="entry name" value="HetReg/Transcr_Mod"/>
</dbReference>
<dbReference type="AlphaFoldDB" id="Q1K4N2"/>
<gene>
    <name evidence="2" type="ORF">NCU03507</name>
</gene>
<keyword evidence="3" id="KW-1185">Reference proteome</keyword>
<dbReference type="VEuPathDB" id="FungiDB:NCU03507"/>
<dbReference type="InterPro" id="IPR010730">
    <property type="entry name" value="HET"/>
</dbReference>
<organism evidence="2 3">
    <name type="scientific">Neurospora crassa (strain ATCC 24698 / 74-OR23-1A / CBS 708.71 / DSM 1257 / FGSC 987)</name>
    <dbReference type="NCBI Taxonomy" id="367110"/>
    <lineage>
        <taxon>Eukaryota</taxon>
        <taxon>Fungi</taxon>
        <taxon>Dikarya</taxon>
        <taxon>Ascomycota</taxon>
        <taxon>Pezizomycotina</taxon>
        <taxon>Sordariomycetes</taxon>
        <taxon>Sordariomycetidae</taxon>
        <taxon>Sordariales</taxon>
        <taxon>Sordariaceae</taxon>
        <taxon>Neurospora</taxon>
    </lineage>
</organism>
<sequence length="433" mass="48758">MPPLSYYTIGEDQGEDELPPAILPLTEEGGNAIRLLTLREPSSHEGETLSLEMHLSTTSEKYIALSYEWGQAEPDDPMILVNNRQVQIRKNLHEALRQISEHYSFYRKQRHDFKCPHCHGSVVDACKCGNRPEKDCHEKSLGPWTNLGDSSFWAKHDPPRLWIDALCINQNDNKEKSSQVGRMGTIFSSAKVVLSWIGLPRDGSNDALRMMRTLSMSYPELPEFVATGGLTDSLILSIASLCERTYWRRVWILQELYLAQKYVVMCGPESIASDSFDEALGQLLDLSLRPFLKSYNIMSRSAANAMVVSKRVSGLCSLVRWLIVVVNADFQATVPHDYIYAILAISSPGVIDMLKPGIDTTQIIVDYNKTVAEVYRQLLQSFEAGPSLMNHRRWLLKLALKMGLSQEEGVALLDSEHSKRCEVAKGSKSDLDY</sequence>
<dbReference type="KEGG" id="ncr:NCU03507"/>
<dbReference type="HOGENOM" id="CLU_004184_3_2_1"/>
<accession>Q1K4N2</accession>
<reference evidence="2 3" key="1">
    <citation type="journal article" date="2003" name="Nature">
        <title>The genome sequence of the filamentous fungus Neurospora crassa.</title>
        <authorList>
            <person name="Galagan J.E."/>
            <person name="Calvo S.E."/>
            <person name="Borkovich K.A."/>
            <person name="Selker E.U."/>
            <person name="Read N.D."/>
            <person name="Jaffe D."/>
            <person name="FitzHugh W."/>
            <person name="Ma L.J."/>
            <person name="Smirnov S."/>
            <person name="Purcell S."/>
            <person name="Rehman B."/>
            <person name="Elkins T."/>
            <person name="Engels R."/>
            <person name="Wang S."/>
            <person name="Nielsen C.B."/>
            <person name="Butler J."/>
            <person name="Endrizzi M."/>
            <person name="Qui D."/>
            <person name="Ianakiev P."/>
            <person name="Bell-Pedersen D."/>
            <person name="Nelson M.A."/>
            <person name="Werner-Washburne M."/>
            <person name="Selitrennikoff C.P."/>
            <person name="Kinsey J.A."/>
            <person name="Braun E.L."/>
            <person name="Zelter A."/>
            <person name="Schulte U."/>
            <person name="Kothe G.O."/>
            <person name="Jedd G."/>
            <person name="Mewes W."/>
            <person name="Staben C."/>
            <person name="Marcotte E."/>
            <person name="Greenberg D."/>
            <person name="Roy A."/>
            <person name="Foley K."/>
            <person name="Naylor J."/>
            <person name="Stange-Thomann N."/>
            <person name="Barrett R."/>
            <person name="Gnerre S."/>
            <person name="Kamal M."/>
            <person name="Kamvysselis M."/>
            <person name="Mauceli E."/>
            <person name="Bielke C."/>
            <person name="Rudd S."/>
            <person name="Frishman D."/>
            <person name="Krystofova S."/>
            <person name="Rasmussen C."/>
            <person name="Metzenberg R.L."/>
            <person name="Perkins D.D."/>
            <person name="Kroken S."/>
            <person name="Cogoni C."/>
            <person name="Macino G."/>
            <person name="Catcheside D."/>
            <person name="Li W."/>
            <person name="Pratt R.J."/>
            <person name="Osmani S.A."/>
            <person name="DeSouza C.P."/>
            <person name="Glass L."/>
            <person name="Orbach M.J."/>
            <person name="Berglund J.A."/>
            <person name="Voelker R."/>
            <person name="Yarden O."/>
            <person name="Plamann M."/>
            <person name="Seiler S."/>
            <person name="Dunlap J."/>
            <person name="Radford A."/>
            <person name="Aramayo R."/>
            <person name="Natvig D.O."/>
            <person name="Alex L.A."/>
            <person name="Mannhaupt G."/>
            <person name="Ebbole D.J."/>
            <person name="Freitag M."/>
            <person name="Paulsen I."/>
            <person name="Sachs M.S."/>
            <person name="Lander E.S."/>
            <person name="Nusbaum C."/>
            <person name="Birren B."/>
        </authorList>
    </citation>
    <scope>NUCLEOTIDE SEQUENCE [LARGE SCALE GENOMIC DNA]</scope>
    <source>
        <strain evidence="3">ATCC 24698 / 74-OR23-1A / CBS 708.71 / DSM 1257 / FGSC 987</strain>
    </source>
</reference>
<dbReference type="EMBL" id="CM002237">
    <property type="protein sequence ID" value="EAA26573.1"/>
    <property type="molecule type" value="Genomic_DNA"/>
</dbReference>
<feature type="domain" description="Heterokaryon incompatibility" evidence="1">
    <location>
        <begin position="157"/>
        <end position="255"/>
    </location>
</feature>
<name>Q1K4N2_NEUCR</name>
<dbReference type="PaxDb" id="5141-EFNCRP00000002584"/>
<dbReference type="OrthoDB" id="4590584at2759"/>
<dbReference type="PANTHER" id="PTHR24148">
    <property type="entry name" value="ANKYRIN REPEAT DOMAIN-CONTAINING PROTEIN 39 HOMOLOG-RELATED"/>
    <property type="match status" value="1"/>
</dbReference>
<dbReference type="STRING" id="367110.Q1K4N2"/>